<dbReference type="EMBL" id="JANPWB010000010">
    <property type="protein sequence ID" value="KAJ1145477.1"/>
    <property type="molecule type" value="Genomic_DNA"/>
</dbReference>
<protein>
    <submittedName>
        <fullName evidence="1">Uncharacterized protein</fullName>
    </submittedName>
</protein>
<dbReference type="GO" id="GO:0043066">
    <property type="term" value="P:negative regulation of apoptotic process"/>
    <property type="evidence" value="ECO:0007669"/>
    <property type="project" value="InterPro"/>
</dbReference>
<proteinExistence type="predicted"/>
<reference evidence="1" key="1">
    <citation type="journal article" date="2022" name="bioRxiv">
        <title>Sequencing and chromosome-scale assembly of the giantPleurodeles waltlgenome.</title>
        <authorList>
            <person name="Brown T."/>
            <person name="Elewa A."/>
            <person name="Iarovenko S."/>
            <person name="Subramanian E."/>
            <person name="Araus A.J."/>
            <person name="Petzold A."/>
            <person name="Susuki M."/>
            <person name="Suzuki K.-i.T."/>
            <person name="Hayashi T."/>
            <person name="Toyoda A."/>
            <person name="Oliveira C."/>
            <person name="Osipova E."/>
            <person name="Leigh N.D."/>
            <person name="Simon A."/>
            <person name="Yun M.H."/>
        </authorList>
    </citation>
    <scope>NUCLEOTIDE SEQUENCE</scope>
    <source>
        <strain evidence="1">20211129_DDA</strain>
        <tissue evidence="1">Liver</tissue>
    </source>
</reference>
<keyword evidence="2" id="KW-1185">Reference proteome</keyword>
<comment type="caution">
    <text evidence="1">The sequence shown here is derived from an EMBL/GenBank/DDBJ whole genome shotgun (WGS) entry which is preliminary data.</text>
</comment>
<evidence type="ECO:0000313" key="2">
    <source>
        <dbReference type="Proteomes" id="UP001066276"/>
    </source>
</evidence>
<gene>
    <name evidence="1" type="ORF">NDU88_011763</name>
</gene>
<dbReference type="AlphaFoldDB" id="A0AAV7R0Y4"/>
<sequence length="210" mass="23227">MCVKSAQGMLLLAIREATNENGAVMAGQAKTLSSKELPLLTARKPHLTAGRRRKPRRVLYPAQVRKYLPPEETDLARRWLFFFGAIILMQVCMEEAGQQELHVGDALLGPEPDGFLSSAYEKSIVQTVARFESSLDLATHGHLVKEQFLAHSDTYCTCFSISNGEPACTANSTVYHTTKYTNPVGGLFMRVERSFFEGATIPTLESECVP</sequence>
<dbReference type="InterPro" id="IPR024829">
    <property type="entry name" value="IEX-1"/>
</dbReference>
<dbReference type="Proteomes" id="UP001066276">
    <property type="component" value="Chromosome 6"/>
</dbReference>
<organism evidence="1 2">
    <name type="scientific">Pleurodeles waltl</name>
    <name type="common">Iberian ribbed newt</name>
    <dbReference type="NCBI Taxonomy" id="8319"/>
    <lineage>
        <taxon>Eukaryota</taxon>
        <taxon>Metazoa</taxon>
        <taxon>Chordata</taxon>
        <taxon>Craniata</taxon>
        <taxon>Vertebrata</taxon>
        <taxon>Euteleostomi</taxon>
        <taxon>Amphibia</taxon>
        <taxon>Batrachia</taxon>
        <taxon>Caudata</taxon>
        <taxon>Salamandroidea</taxon>
        <taxon>Salamandridae</taxon>
        <taxon>Pleurodelinae</taxon>
        <taxon>Pleurodeles</taxon>
    </lineage>
</organism>
<evidence type="ECO:0000313" key="1">
    <source>
        <dbReference type="EMBL" id="KAJ1145477.1"/>
    </source>
</evidence>
<dbReference type="PANTHER" id="PTHR16915:SF0">
    <property type="entry name" value="RADIATION-INDUCIBLE IMMEDIATE-EARLY GENE IEX-1"/>
    <property type="match status" value="1"/>
</dbReference>
<accession>A0AAV7R0Y4</accession>
<name>A0AAV7R0Y4_PLEWA</name>
<dbReference type="PANTHER" id="PTHR16915">
    <property type="entry name" value="IMMEDIATE EARLY RESPONSE 3"/>
    <property type="match status" value="1"/>
</dbReference>
<dbReference type="PRINTS" id="PR02100">
    <property type="entry name" value="GENEIEX1"/>
</dbReference>